<evidence type="ECO:0000313" key="2">
    <source>
        <dbReference type="Proteomes" id="UP000013237"/>
    </source>
</evidence>
<proteinExistence type="predicted"/>
<name>A0AAD2ZRH4_PSEPU</name>
<evidence type="ECO:0000313" key="1">
    <source>
        <dbReference type="EMBL" id="ENY74491.1"/>
    </source>
</evidence>
<accession>A0AAD2ZRH4</accession>
<comment type="caution">
    <text evidence="1">The sequence shown here is derived from an EMBL/GenBank/DDBJ whole genome shotgun (WGS) entry which is preliminary data.</text>
</comment>
<reference evidence="1 2" key="1">
    <citation type="submission" date="2013-02" db="EMBL/GenBank/DDBJ databases">
        <title>Insights into the proteome of triclosan-resistant Pseudomonas putida TRO1, isolated from activated sludge.</title>
        <authorList>
            <person name="Lolas I.B."/>
            <person name="Almeida B."/>
            <person name="Starnawski P.M."/>
            <person name="Soenderkaer M."/>
            <person name="Nielsen K.L."/>
            <person name="Nielsen J.L."/>
        </authorList>
    </citation>
    <scope>NUCLEOTIDE SEQUENCE [LARGE SCALE GENOMIC DNA]</scope>
    <source>
        <strain evidence="1 2">TRO1</strain>
    </source>
</reference>
<dbReference type="EMBL" id="APBQ01000198">
    <property type="protein sequence ID" value="ENY74491.1"/>
    <property type="molecule type" value="Genomic_DNA"/>
</dbReference>
<organism evidence="1 2">
    <name type="scientific">Pseudomonas putida TRO1</name>
    <dbReference type="NCBI Taxonomy" id="1227924"/>
    <lineage>
        <taxon>Bacteria</taxon>
        <taxon>Pseudomonadati</taxon>
        <taxon>Pseudomonadota</taxon>
        <taxon>Gammaproteobacteria</taxon>
        <taxon>Pseudomonadales</taxon>
        <taxon>Pseudomonadaceae</taxon>
        <taxon>Pseudomonas</taxon>
    </lineage>
</organism>
<dbReference type="AlphaFoldDB" id="A0AAD2ZRH4"/>
<dbReference type="Proteomes" id="UP000013237">
    <property type="component" value="Unassembled WGS sequence"/>
</dbReference>
<protein>
    <submittedName>
        <fullName evidence="1">Uncharacterized protein</fullName>
    </submittedName>
</protein>
<gene>
    <name evidence="1" type="ORF">C206_26532</name>
</gene>
<sequence length="85" mass="9568">MRLDFAKALVPAMTGQGKQQIDLSKEWFDLLHVHELASLGRFAAVFFGQGEQLLDRQVAVWIVLNLIIHHPQQCTRSARVEASQG</sequence>